<evidence type="ECO:0000313" key="5">
    <source>
        <dbReference type="Proteomes" id="UP000799770"/>
    </source>
</evidence>
<dbReference type="PANTHER" id="PTHR45964:SF5">
    <property type="entry name" value="WSCD FAMILY MEMBER CG9164"/>
    <property type="match status" value="1"/>
</dbReference>
<evidence type="ECO:0000256" key="2">
    <source>
        <dbReference type="SAM" id="SignalP"/>
    </source>
</evidence>
<feature type="domain" description="WSC" evidence="3">
    <location>
        <begin position="50"/>
        <end position="141"/>
    </location>
</feature>
<name>A0A6A5Z3G6_9PLEO</name>
<dbReference type="Pfam" id="PF01822">
    <property type="entry name" value="WSC"/>
    <property type="match status" value="2"/>
</dbReference>
<gene>
    <name evidence="4" type="ORF">BDV96DRAFT_601675</name>
</gene>
<dbReference type="InterPro" id="IPR002889">
    <property type="entry name" value="WSC_carb-bd"/>
</dbReference>
<dbReference type="OrthoDB" id="2019572at2759"/>
<dbReference type="PROSITE" id="PS51212">
    <property type="entry name" value="WSC"/>
    <property type="match status" value="2"/>
</dbReference>
<keyword evidence="1" id="KW-0677">Repeat</keyword>
<proteinExistence type="predicted"/>
<feature type="domain" description="WSC" evidence="3">
    <location>
        <begin position="153"/>
        <end position="253"/>
    </location>
</feature>
<keyword evidence="2" id="KW-0732">Signal</keyword>
<feature type="chain" id="PRO_5025586341" description="WSC domain-containing protein" evidence="2">
    <location>
        <begin position="31"/>
        <end position="264"/>
    </location>
</feature>
<dbReference type="SMART" id="SM00321">
    <property type="entry name" value="WSC"/>
    <property type="match status" value="2"/>
</dbReference>
<feature type="signal peptide" evidence="2">
    <location>
        <begin position="1"/>
        <end position="30"/>
    </location>
</feature>
<evidence type="ECO:0000259" key="3">
    <source>
        <dbReference type="PROSITE" id="PS51212"/>
    </source>
</evidence>
<dbReference type="Proteomes" id="UP000799770">
    <property type="component" value="Unassembled WGS sequence"/>
</dbReference>
<evidence type="ECO:0000256" key="1">
    <source>
        <dbReference type="ARBA" id="ARBA00022737"/>
    </source>
</evidence>
<sequence length="264" mass="28161">MASALKRSKAAAAMHLIPLLFLSLLATAIANLLPRQAPQNQFVELNLPGGTFYVGCYTDDVAKRTLYESSYSDDTNTGAKYVSILSHINYLQGLEWSSECWWGFTLAGGTSATDSDCNMVCTDNDNQLCGGPDRLTIYDTNLAVPQQNPGVNGYSCLGCWSDIVSARTLSNTVGVLGGSANMNVDGRTSACNANGFAYSGVEYAGECWCGNRIDNGSAQVSGISLTNGCDMPCNGNLTEFCGGSDRLNLYHTPTRTNLVKEGDF</sequence>
<dbReference type="PANTHER" id="PTHR45964">
    <property type="entry name" value="WSCD FAMILY MEMBER CG9164"/>
    <property type="match status" value="1"/>
</dbReference>
<dbReference type="EMBL" id="ML977329">
    <property type="protein sequence ID" value="KAF2112851.1"/>
    <property type="molecule type" value="Genomic_DNA"/>
</dbReference>
<dbReference type="AlphaFoldDB" id="A0A6A5Z3G6"/>
<evidence type="ECO:0000313" key="4">
    <source>
        <dbReference type="EMBL" id="KAF2112851.1"/>
    </source>
</evidence>
<keyword evidence="5" id="KW-1185">Reference proteome</keyword>
<dbReference type="InterPro" id="IPR051589">
    <property type="entry name" value="Sialate-O-sulfotransferase"/>
</dbReference>
<organism evidence="4 5">
    <name type="scientific">Lophiotrema nucula</name>
    <dbReference type="NCBI Taxonomy" id="690887"/>
    <lineage>
        <taxon>Eukaryota</taxon>
        <taxon>Fungi</taxon>
        <taxon>Dikarya</taxon>
        <taxon>Ascomycota</taxon>
        <taxon>Pezizomycotina</taxon>
        <taxon>Dothideomycetes</taxon>
        <taxon>Pleosporomycetidae</taxon>
        <taxon>Pleosporales</taxon>
        <taxon>Lophiotremataceae</taxon>
        <taxon>Lophiotrema</taxon>
    </lineage>
</organism>
<reference evidence="4" key="1">
    <citation type="journal article" date="2020" name="Stud. Mycol.">
        <title>101 Dothideomycetes genomes: a test case for predicting lifestyles and emergence of pathogens.</title>
        <authorList>
            <person name="Haridas S."/>
            <person name="Albert R."/>
            <person name="Binder M."/>
            <person name="Bloem J."/>
            <person name="Labutti K."/>
            <person name="Salamov A."/>
            <person name="Andreopoulos B."/>
            <person name="Baker S."/>
            <person name="Barry K."/>
            <person name="Bills G."/>
            <person name="Bluhm B."/>
            <person name="Cannon C."/>
            <person name="Castanera R."/>
            <person name="Culley D."/>
            <person name="Daum C."/>
            <person name="Ezra D."/>
            <person name="Gonzalez J."/>
            <person name="Henrissat B."/>
            <person name="Kuo A."/>
            <person name="Liang C."/>
            <person name="Lipzen A."/>
            <person name="Lutzoni F."/>
            <person name="Magnuson J."/>
            <person name="Mondo S."/>
            <person name="Nolan M."/>
            <person name="Ohm R."/>
            <person name="Pangilinan J."/>
            <person name="Park H.-J."/>
            <person name="Ramirez L."/>
            <person name="Alfaro M."/>
            <person name="Sun H."/>
            <person name="Tritt A."/>
            <person name="Yoshinaga Y."/>
            <person name="Zwiers L.-H."/>
            <person name="Turgeon B."/>
            <person name="Goodwin S."/>
            <person name="Spatafora J."/>
            <person name="Crous P."/>
            <person name="Grigoriev I."/>
        </authorList>
    </citation>
    <scope>NUCLEOTIDE SEQUENCE</scope>
    <source>
        <strain evidence="4">CBS 627.86</strain>
    </source>
</reference>
<accession>A0A6A5Z3G6</accession>
<protein>
    <recommendedName>
        <fullName evidence="3">WSC domain-containing protein</fullName>
    </recommendedName>
</protein>